<dbReference type="EMBL" id="SHLD01000001">
    <property type="protein sequence ID" value="RZU76120.1"/>
    <property type="molecule type" value="Genomic_DNA"/>
</dbReference>
<dbReference type="AlphaFoldDB" id="A0A4Q8BDY4"/>
<keyword evidence="2" id="KW-0449">Lipoprotein</keyword>
<organism evidence="2 3">
    <name type="scientific">Micromonospora kangleipakensis</name>
    <dbReference type="NCBI Taxonomy" id="1077942"/>
    <lineage>
        <taxon>Bacteria</taxon>
        <taxon>Bacillati</taxon>
        <taxon>Actinomycetota</taxon>
        <taxon>Actinomycetes</taxon>
        <taxon>Micromonosporales</taxon>
        <taxon>Micromonosporaceae</taxon>
        <taxon>Micromonospora</taxon>
    </lineage>
</organism>
<comment type="caution">
    <text evidence="2">The sequence shown here is derived from an EMBL/GenBank/DDBJ whole genome shotgun (WGS) entry which is preliminary data.</text>
</comment>
<reference evidence="2 3" key="1">
    <citation type="submission" date="2019-02" db="EMBL/GenBank/DDBJ databases">
        <title>Sequencing the genomes of 1000 actinobacteria strains.</title>
        <authorList>
            <person name="Klenk H.-P."/>
        </authorList>
    </citation>
    <scope>NUCLEOTIDE SEQUENCE [LARGE SCALE GENOMIC DNA]</scope>
    <source>
        <strain evidence="2 3">DSM 45612</strain>
    </source>
</reference>
<keyword evidence="3" id="KW-1185">Reference proteome</keyword>
<dbReference type="Proteomes" id="UP000294114">
    <property type="component" value="Unassembled WGS sequence"/>
</dbReference>
<proteinExistence type="predicted"/>
<feature type="region of interest" description="Disordered" evidence="1">
    <location>
        <begin position="90"/>
        <end position="162"/>
    </location>
</feature>
<dbReference type="RefSeq" id="WP_242624235.1">
    <property type="nucleotide sequence ID" value="NZ_SHLD01000001.1"/>
</dbReference>
<evidence type="ECO:0000313" key="2">
    <source>
        <dbReference type="EMBL" id="RZU76120.1"/>
    </source>
</evidence>
<evidence type="ECO:0000256" key="1">
    <source>
        <dbReference type="SAM" id="MobiDB-lite"/>
    </source>
</evidence>
<sequence length="292" mass="31215">MKIGQQLVGEGIFAEAEAEMQLAAEVAEAAAGEGAIEVGGTALPGLGVRLHQAGSILLRSAVRASPWAVLGAVVVAGVIYVVIEAQSHPEARTKPGEEYRGTALPGGAPPPLVQAPGADRGTSIEAPGAAREGSIEAPGAAGPEAVEAPSGPTTGPVRAPGVVDNPDECLRLIKAGTMHDHHIFPRQFQHDFAKLGIRIDDFTVTLPWDKHIGRGGLHITFDWNGEWSEFFARVPDVLTNAQATAWFNRALDLAIDMMGRTGLMNRRLHLYRSRRRSPVVPRRDAPPVRRRR</sequence>
<name>A0A4Q8BDY4_9ACTN</name>
<accession>A0A4Q8BDY4</accession>
<protein>
    <submittedName>
        <fullName evidence="2">Putative lipoprotein DUF2380</fullName>
    </submittedName>
</protein>
<gene>
    <name evidence="2" type="ORF">EV384_4736</name>
</gene>
<feature type="compositionally biased region" description="Basic and acidic residues" evidence="1">
    <location>
        <begin position="90"/>
        <end position="100"/>
    </location>
</feature>
<feature type="compositionally biased region" description="Low complexity" evidence="1">
    <location>
        <begin position="135"/>
        <end position="152"/>
    </location>
</feature>
<evidence type="ECO:0000313" key="3">
    <source>
        <dbReference type="Proteomes" id="UP000294114"/>
    </source>
</evidence>